<sequence>MASPTTPTVSRALTNGDEDAVPGEDTSEVTKLFAERLAAWKHAVGYLEDYITATEKTHHAHGKEYERVLKTVKDPLKEGHHFDQSLGGIAGMFENIRSNTQGLSNQHYETAKQLKGSVIPVFERLHTEIKNKTKELTKGAGKGSKAVDKSRSVTQKHIELLGSHTASFESHGGKMTATEDPYVLQRGVMHRLNKQIQEENNNRQDLISVQNSFAQFEAHVIQTIQGGMVQFMQVVNTQAEQTKMAYGDMVGTAQKVPLDFEWNGFVQRNNTILIDPNAPARSVSNISFPNQNHRSTKPLIAGSLERKGKLRSYSTNYYVVTPSKFLHEFKTDDDFAKDPVPETSLYLPDCIVGALSDRKFNVKGKDVSKGKVGNTFSMSHEFQFKAHTPSAASQWWEIVRQAAGQVTGEVPESSTPTSPISKENSVVEDGKHPLPLRTDTAGLARSDTTQTGGPTPISAAPASGVGREPGQY</sequence>
<dbReference type="InterPro" id="IPR043453">
    <property type="entry name" value="Slm1_PH"/>
</dbReference>
<evidence type="ECO:0000313" key="5">
    <source>
        <dbReference type="Proteomes" id="UP000799764"/>
    </source>
</evidence>
<feature type="domain" description="PH" evidence="3">
    <location>
        <begin position="297"/>
        <end position="404"/>
    </location>
</feature>
<proteinExistence type="predicted"/>
<gene>
    <name evidence="4" type="ORF">P171DRAFT_436304</name>
</gene>
<dbReference type="Pfam" id="PF20399">
    <property type="entry name" value="PH_20"/>
    <property type="match status" value="1"/>
</dbReference>
<evidence type="ECO:0000313" key="4">
    <source>
        <dbReference type="EMBL" id="KAF2439683.1"/>
    </source>
</evidence>
<name>A0A9P4PAM0_9PLEO</name>
<dbReference type="Gene3D" id="2.30.29.30">
    <property type="entry name" value="Pleckstrin-homology domain (PH domain)/Phosphotyrosine-binding domain (PTB)"/>
    <property type="match status" value="1"/>
</dbReference>
<dbReference type="Pfam" id="PF20400">
    <property type="entry name" value="BAR_4"/>
    <property type="match status" value="1"/>
</dbReference>
<evidence type="ECO:0000256" key="2">
    <source>
        <dbReference type="SAM" id="MobiDB-lite"/>
    </source>
</evidence>
<dbReference type="Gene3D" id="1.20.1270.60">
    <property type="entry name" value="Arfaptin homology (AH) domain/BAR domain"/>
    <property type="match status" value="1"/>
</dbReference>
<dbReference type="SMART" id="SM00233">
    <property type="entry name" value="PH"/>
    <property type="match status" value="1"/>
</dbReference>
<dbReference type="InterPro" id="IPR027267">
    <property type="entry name" value="AH/BAR_dom_sf"/>
</dbReference>
<evidence type="ECO:0000259" key="3">
    <source>
        <dbReference type="PROSITE" id="PS50003"/>
    </source>
</evidence>
<feature type="compositionally biased region" description="Polar residues" evidence="2">
    <location>
        <begin position="412"/>
        <end position="424"/>
    </location>
</feature>
<dbReference type="OrthoDB" id="2264563at2759"/>
<feature type="compositionally biased region" description="Polar residues" evidence="2">
    <location>
        <begin position="1"/>
        <end position="13"/>
    </location>
</feature>
<dbReference type="SUPFAM" id="SSF103657">
    <property type="entry name" value="BAR/IMD domain-like"/>
    <property type="match status" value="1"/>
</dbReference>
<dbReference type="EMBL" id="MU001509">
    <property type="protein sequence ID" value="KAF2439683.1"/>
    <property type="molecule type" value="Genomic_DNA"/>
</dbReference>
<comment type="caution">
    <text evidence="4">The sequence shown here is derived from an EMBL/GenBank/DDBJ whole genome shotgun (WGS) entry which is preliminary data.</text>
</comment>
<accession>A0A9P4PAM0</accession>
<protein>
    <submittedName>
        <fullName evidence="4">PH domain-containing protein</fullName>
    </submittedName>
</protein>
<dbReference type="PROSITE" id="PS50003">
    <property type="entry name" value="PH_DOMAIN"/>
    <property type="match status" value="1"/>
</dbReference>
<reference evidence="4" key="1">
    <citation type="journal article" date="2020" name="Stud. Mycol.">
        <title>101 Dothideomycetes genomes: a test case for predicting lifestyles and emergence of pathogens.</title>
        <authorList>
            <person name="Haridas S."/>
            <person name="Albert R."/>
            <person name="Binder M."/>
            <person name="Bloem J."/>
            <person name="Labutti K."/>
            <person name="Salamov A."/>
            <person name="Andreopoulos B."/>
            <person name="Baker S."/>
            <person name="Barry K."/>
            <person name="Bills G."/>
            <person name="Bluhm B."/>
            <person name="Cannon C."/>
            <person name="Castanera R."/>
            <person name="Culley D."/>
            <person name="Daum C."/>
            <person name="Ezra D."/>
            <person name="Gonzalez J."/>
            <person name="Henrissat B."/>
            <person name="Kuo A."/>
            <person name="Liang C."/>
            <person name="Lipzen A."/>
            <person name="Lutzoni F."/>
            <person name="Magnuson J."/>
            <person name="Mondo S."/>
            <person name="Nolan M."/>
            <person name="Ohm R."/>
            <person name="Pangilinan J."/>
            <person name="Park H.-J."/>
            <person name="Ramirez L."/>
            <person name="Alfaro M."/>
            <person name="Sun H."/>
            <person name="Tritt A."/>
            <person name="Yoshinaga Y."/>
            <person name="Zwiers L.-H."/>
            <person name="Turgeon B."/>
            <person name="Goodwin S."/>
            <person name="Spatafora J."/>
            <person name="Crous P."/>
            <person name="Grigoriev I."/>
        </authorList>
    </citation>
    <scope>NUCLEOTIDE SEQUENCE</scope>
    <source>
        <strain evidence="4">CBS 690.94</strain>
    </source>
</reference>
<feature type="region of interest" description="Disordered" evidence="2">
    <location>
        <begin position="406"/>
        <end position="472"/>
    </location>
</feature>
<dbReference type="InterPro" id="IPR011993">
    <property type="entry name" value="PH-like_dom_sf"/>
</dbReference>
<dbReference type="CDD" id="cd13311">
    <property type="entry name" value="PH_Slm1"/>
    <property type="match status" value="1"/>
</dbReference>
<organism evidence="4 5">
    <name type="scientific">Karstenula rhodostoma CBS 690.94</name>
    <dbReference type="NCBI Taxonomy" id="1392251"/>
    <lineage>
        <taxon>Eukaryota</taxon>
        <taxon>Fungi</taxon>
        <taxon>Dikarya</taxon>
        <taxon>Ascomycota</taxon>
        <taxon>Pezizomycotina</taxon>
        <taxon>Dothideomycetes</taxon>
        <taxon>Pleosporomycetidae</taxon>
        <taxon>Pleosporales</taxon>
        <taxon>Massarineae</taxon>
        <taxon>Didymosphaeriaceae</taxon>
        <taxon>Karstenula</taxon>
    </lineage>
</organism>
<keyword evidence="1" id="KW-0597">Phosphoprotein</keyword>
<keyword evidence="5" id="KW-1185">Reference proteome</keyword>
<feature type="region of interest" description="Disordered" evidence="2">
    <location>
        <begin position="1"/>
        <end position="24"/>
    </location>
</feature>
<dbReference type="InterPro" id="IPR001849">
    <property type="entry name" value="PH_domain"/>
</dbReference>
<dbReference type="InterPro" id="IPR046869">
    <property type="entry name" value="SLM1/RGC1-like_PH"/>
</dbReference>
<dbReference type="SUPFAM" id="SSF50729">
    <property type="entry name" value="PH domain-like"/>
    <property type="match status" value="1"/>
</dbReference>
<evidence type="ECO:0000256" key="1">
    <source>
        <dbReference type="ARBA" id="ARBA00022553"/>
    </source>
</evidence>
<dbReference type="InterPro" id="IPR046868">
    <property type="entry name" value="BAR_4"/>
</dbReference>
<dbReference type="AlphaFoldDB" id="A0A9P4PAM0"/>
<dbReference type="Proteomes" id="UP000799764">
    <property type="component" value="Unassembled WGS sequence"/>
</dbReference>
<dbReference type="PANTHER" id="PTHR31941">
    <property type="entry name" value="CYTOSKELETAL SIGNALING PROTEIN SLM1"/>
    <property type="match status" value="1"/>
</dbReference>
<dbReference type="PANTHER" id="PTHR31941:SF1">
    <property type="entry name" value="CYTOSKELETAL SIGNALING PROTEIN SLM1"/>
    <property type="match status" value="1"/>
</dbReference>